<comment type="similarity">
    <text evidence="1 3">Belongs to the short-chain dehydrogenases/reductases (SDR) family.</text>
</comment>
<dbReference type="RefSeq" id="WP_285666966.1">
    <property type="nucleotide sequence ID" value="NZ_BSTX01000006.1"/>
</dbReference>
<dbReference type="Gene3D" id="3.40.50.720">
    <property type="entry name" value="NAD(P)-binding Rossmann-like Domain"/>
    <property type="match status" value="1"/>
</dbReference>
<reference evidence="4" key="1">
    <citation type="submission" date="2023-03" db="EMBL/GenBank/DDBJ databases">
        <title>Actinorhabdospora filicis NBRC 111898.</title>
        <authorList>
            <person name="Ichikawa N."/>
            <person name="Sato H."/>
            <person name="Tonouchi N."/>
        </authorList>
    </citation>
    <scope>NUCLEOTIDE SEQUENCE</scope>
    <source>
        <strain evidence="4">NBRC 111898</strain>
    </source>
</reference>
<evidence type="ECO:0000313" key="5">
    <source>
        <dbReference type="Proteomes" id="UP001165079"/>
    </source>
</evidence>
<protein>
    <submittedName>
        <fullName evidence="4">Short-chain dehydrogenase/reductase</fullName>
    </submittedName>
</protein>
<dbReference type="GO" id="GO:0016491">
    <property type="term" value="F:oxidoreductase activity"/>
    <property type="evidence" value="ECO:0007669"/>
    <property type="project" value="UniProtKB-KW"/>
</dbReference>
<evidence type="ECO:0000256" key="1">
    <source>
        <dbReference type="ARBA" id="ARBA00006484"/>
    </source>
</evidence>
<dbReference type="PROSITE" id="PS00061">
    <property type="entry name" value="ADH_SHORT"/>
    <property type="match status" value="1"/>
</dbReference>
<dbReference type="AlphaFoldDB" id="A0A9W6WDD0"/>
<name>A0A9W6WDD0_9ACTN</name>
<gene>
    <name evidence="4" type="ORF">Afil01_62930</name>
</gene>
<proteinExistence type="inferred from homology"/>
<dbReference type="SUPFAM" id="SSF51735">
    <property type="entry name" value="NAD(P)-binding Rossmann-fold domains"/>
    <property type="match status" value="1"/>
</dbReference>
<dbReference type="PRINTS" id="PR00080">
    <property type="entry name" value="SDRFAMILY"/>
</dbReference>
<dbReference type="InterPro" id="IPR002347">
    <property type="entry name" value="SDR_fam"/>
</dbReference>
<dbReference type="InterPro" id="IPR020904">
    <property type="entry name" value="Sc_DH/Rdtase_CS"/>
</dbReference>
<dbReference type="Proteomes" id="UP001165079">
    <property type="component" value="Unassembled WGS sequence"/>
</dbReference>
<dbReference type="GO" id="GO:0005829">
    <property type="term" value="C:cytosol"/>
    <property type="evidence" value="ECO:0007669"/>
    <property type="project" value="TreeGrafter"/>
</dbReference>
<dbReference type="EMBL" id="BSTX01000006">
    <property type="protein sequence ID" value="GLZ81486.1"/>
    <property type="molecule type" value="Genomic_DNA"/>
</dbReference>
<dbReference type="PANTHER" id="PTHR43391">
    <property type="entry name" value="RETINOL DEHYDROGENASE-RELATED"/>
    <property type="match status" value="1"/>
</dbReference>
<keyword evidence="2" id="KW-0560">Oxidoreductase</keyword>
<keyword evidence="5" id="KW-1185">Reference proteome</keyword>
<evidence type="ECO:0000256" key="3">
    <source>
        <dbReference type="RuleBase" id="RU000363"/>
    </source>
</evidence>
<dbReference type="PANTHER" id="PTHR43391:SF86">
    <property type="entry name" value="SHORT-CHAIN DEHYDROGENASE_REDUCTASE FAMILY PROTEIN"/>
    <property type="match status" value="1"/>
</dbReference>
<dbReference type="PRINTS" id="PR00081">
    <property type="entry name" value="GDHRDH"/>
</dbReference>
<dbReference type="Pfam" id="PF00106">
    <property type="entry name" value="adh_short"/>
    <property type="match status" value="1"/>
</dbReference>
<dbReference type="InterPro" id="IPR036291">
    <property type="entry name" value="NAD(P)-bd_dom_sf"/>
</dbReference>
<organism evidence="4 5">
    <name type="scientific">Actinorhabdospora filicis</name>
    <dbReference type="NCBI Taxonomy" id="1785913"/>
    <lineage>
        <taxon>Bacteria</taxon>
        <taxon>Bacillati</taxon>
        <taxon>Actinomycetota</taxon>
        <taxon>Actinomycetes</taxon>
        <taxon>Micromonosporales</taxon>
        <taxon>Micromonosporaceae</taxon>
        <taxon>Actinorhabdospora</taxon>
    </lineage>
</organism>
<evidence type="ECO:0000313" key="4">
    <source>
        <dbReference type="EMBL" id="GLZ81486.1"/>
    </source>
</evidence>
<accession>A0A9W6WDD0</accession>
<comment type="caution">
    <text evidence="4">The sequence shown here is derived from an EMBL/GenBank/DDBJ whole genome shotgun (WGS) entry which is preliminary data.</text>
</comment>
<evidence type="ECO:0000256" key="2">
    <source>
        <dbReference type="ARBA" id="ARBA00023002"/>
    </source>
</evidence>
<sequence length="298" mass="30145">MITGNRAAGNRAAGNRAVVLITGCSSGVGLRAAVAAAARGHDVVATVREPARADDLRKAAADAGVTLDVRRLDVTDEDSAREAIASTVDAHGRLDVVVNNAGIAHPLTTAEVAGVARYREIAEIGYLGAVAVTSAAMPHLRASGGRVLAVGATRGLVGEPFAEAYAGAKFALEGFLESLAPVAGAMGVGVTVVVPGPISQTAFAVNAGISAETLFDHAGPYREVLERYVAHVRATGYPGAQTATEVAEVIAEVIDDPAPPFRVYTGAWARDFAAAKLADLDGTAVAALSGAWLGGSSP</sequence>